<reference evidence="1" key="2">
    <citation type="journal article" date="2015" name="Fish Shellfish Immunol.">
        <title>Early steps in the European eel (Anguilla anguilla)-Vibrio vulnificus interaction in the gills: Role of the RtxA13 toxin.</title>
        <authorList>
            <person name="Callol A."/>
            <person name="Pajuelo D."/>
            <person name="Ebbesson L."/>
            <person name="Teles M."/>
            <person name="MacKenzie S."/>
            <person name="Amaro C."/>
        </authorList>
    </citation>
    <scope>NUCLEOTIDE SEQUENCE</scope>
</reference>
<evidence type="ECO:0000313" key="1">
    <source>
        <dbReference type="EMBL" id="JAH55486.1"/>
    </source>
</evidence>
<protein>
    <submittedName>
        <fullName evidence="1">Uncharacterized protein</fullName>
    </submittedName>
</protein>
<dbReference type="EMBL" id="GBXM01053091">
    <property type="protein sequence ID" value="JAH55486.1"/>
    <property type="molecule type" value="Transcribed_RNA"/>
</dbReference>
<accession>A0A0E9TPI2</accession>
<proteinExistence type="predicted"/>
<sequence length="10" mass="1161">MFIPINVSIK</sequence>
<name>A0A0E9TPI2_ANGAN</name>
<reference evidence="1" key="1">
    <citation type="submission" date="2014-11" db="EMBL/GenBank/DDBJ databases">
        <authorList>
            <person name="Amaro Gonzalez C."/>
        </authorList>
    </citation>
    <scope>NUCLEOTIDE SEQUENCE</scope>
</reference>
<organism evidence="1">
    <name type="scientific">Anguilla anguilla</name>
    <name type="common">European freshwater eel</name>
    <name type="synonym">Muraena anguilla</name>
    <dbReference type="NCBI Taxonomy" id="7936"/>
    <lineage>
        <taxon>Eukaryota</taxon>
        <taxon>Metazoa</taxon>
        <taxon>Chordata</taxon>
        <taxon>Craniata</taxon>
        <taxon>Vertebrata</taxon>
        <taxon>Euteleostomi</taxon>
        <taxon>Actinopterygii</taxon>
        <taxon>Neopterygii</taxon>
        <taxon>Teleostei</taxon>
        <taxon>Anguilliformes</taxon>
        <taxon>Anguillidae</taxon>
        <taxon>Anguilla</taxon>
    </lineage>
</organism>